<dbReference type="AlphaFoldDB" id="A0A7Y3TVX2"/>
<proteinExistence type="predicted"/>
<evidence type="ECO:0000259" key="4">
    <source>
        <dbReference type="Pfam" id="PF01515"/>
    </source>
</evidence>
<sequence>MSAYELTENNVIENRTYDEIEVGEEAFLEKRLTVEDIKLFAVMSGDVNPAHVDEDFAKSSRFQEVIAHGMWGGALISTVLGTQLPGPGTVYLGQTLRFKAPVRLGDVLRVSVRAMEKDDQRHQITFACRCENQRGDTVIEGDARVLAPTKKISRPRTLLPKVRLSERGRLHEILTAADHPAAMSTAVVHPVDESAIRGAVESAAQGLIIPVLVGPRAKIQAAADQAEVDISDFELVDVPHSHAAAEKSVALAREGKVGALMKGTLHTDELLHEVLKRDTGLRTERCLSHVMAFDVPTYPRPLLITDAAINIYPKLAEKRDIVQNAIELAHALGNTNPNVALLSAVETINPKIFSTLDAAALCKMAERGQITGGNLDGPLAFDNAVSEAAAKTKGIVSKVAGHADILVAPDLEAANMLMKQLTHLADATGAGLVVGARVPIMLTSRADDALTRMASSALALLLADHQMKASLPDDSHGA</sequence>
<evidence type="ECO:0000256" key="1">
    <source>
        <dbReference type="ARBA" id="ARBA00022679"/>
    </source>
</evidence>
<feature type="domain" description="Phosphate acetyl/butaryl transferase" evidence="4">
    <location>
        <begin position="247"/>
        <end position="459"/>
    </location>
</feature>
<dbReference type="GO" id="GO:0006633">
    <property type="term" value="P:fatty acid biosynthetic process"/>
    <property type="evidence" value="ECO:0007669"/>
    <property type="project" value="InterPro"/>
</dbReference>
<dbReference type="InterPro" id="IPR002505">
    <property type="entry name" value="PTA_PTB"/>
</dbReference>
<dbReference type="InterPro" id="IPR002539">
    <property type="entry name" value="MaoC-like_dom"/>
</dbReference>
<accession>A0A7Y3TVX2</accession>
<keyword evidence="3" id="KW-0012">Acyltransferase</keyword>
<dbReference type="InterPro" id="IPR003965">
    <property type="entry name" value="Fatty_acid_synthase"/>
</dbReference>
<keyword evidence="1 6" id="KW-0808">Transferase</keyword>
<organism evidence="6 7">
    <name type="scientific">Vreelandella azerica</name>
    <dbReference type="NCBI Taxonomy" id="2732867"/>
    <lineage>
        <taxon>Bacteria</taxon>
        <taxon>Pseudomonadati</taxon>
        <taxon>Pseudomonadota</taxon>
        <taxon>Gammaproteobacteria</taxon>
        <taxon>Oceanospirillales</taxon>
        <taxon>Halomonadaceae</taxon>
        <taxon>Vreelandella</taxon>
    </lineage>
</organism>
<dbReference type="FunFam" id="3.10.129.10:FF:000042">
    <property type="entry name" value="MaoC domain protein dehydratase"/>
    <property type="match status" value="1"/>
</dbReference>
<dbReference type="Pfam" id="PF01515">
    <property type="entry name" value="PTA_PTB"/>
    <property type="match status" value="1"/>
</dbReference>
<reference evidence="6 7" key="2">
    <citation type="submission" date="2020-06" db="EMBL/GenBank/DDBJ databases">
        <title>Halomonas songnenensis sp. nov., a moderately halophilic bacterium isolated from saline and alkaline soils.</title>
        <authorList>
            <person name="Jiang J."/>
            <person name="Pan Y."/>
        </authorList>
    </citation>
    <scope>NUCLEOTIDE SEQUENCE [LARGE SCALE GENOMIC DNA]</scope>
    <source>
        <strain evidence="6 7">TBZ9</strain>
    </source>
</reference>
<dbReference type="PRINTS" id="PR01483">
    <property type="entry name" value="FASYNTHASE"/>
</dbReference>
<evidence type="ECO:0000256" key="3">
    <source>
        <dbReference type="ARBA" id="ARBA00023315"/>
    </source>
</evidence>
<feature type="domain" description="MaoC-like" evidence="5">
    <location>
        <begin position="29"/>
        <end position="126"/>
    </location>
</feature>
<dbReference type="PANTHER" id="PTHR43356">
    <property type="entry name" value="PHOSPHATE ACETYLTRANSFERASE"/>
    <property type="match status" value="1"/>
</dbReference>
<dbReference type="GO" id="GO:0004312">
    <property type="term" value="F:fatty acid synthase activity"/>
    <property type="evidence" value="ECO:0007669"/>
    <property type="project" value="InterPro"/>
</dbReference>
<evidence type="ECO:0000259" key="5">
    <source>
        <dbReference type="Pfam" id="PF01575"/>
    </source>
</evidence>
<dbReference type="GO" id="GO:0005835">
    <property type="term" value="C:fatty acid synthase complex"/>
    <property type="evidence" value="ECO:0007669"/>
    <property type="project" value="InterPro"/>
</dbReference>
<evidence type="ECO:0000256" key="2">
    <source>
        <dbReference type="ARBA" id="ARBA00023239"/>
    </source>
</evidence>
<dbReference type="RefSeq" id="WP_171701465.1">
    <property type="nucleotide sequence ID" value="NZ_JABFHI010000001.1"/>
</dbReference>
<comment type="caution">
    <text evidence="6">The sequence shown here is derived from an EMBL/GenBank/DDBJ whole genome shotgun (WGS) entry which is preliminary data.</text>
</comment>
<dbReference type="CDD" id="cd03449">
    <property type="entry name" value="R_hydratase"/>
    <property type="match status" value="1"/>
</dbReference>
<keyword evidence="7" id="KW-1185">Reference proteome</keyword>
<dbReference type="Pfam" id="PF01575">
    <property type="entry name" value="MaoC_dehydratas"/>
    <property type="match status" value="1"/>
</dbReference>
<evidence type="ECO:0000313" key="6">
    <source>
        <dbReference type="EMBL" id="NOG31029.1"/>
    </source>
</evidence>
<dbReference type="SUPFAM" id="SSF53659">
    <property type="entry name" value="Isocitrate/Isopropylmalate dehydrogenase-like"/>
    <property type="match status" value="1"/>
</dbReference>
<name>A0A7Y3TVX2_9GAMM</name>
<dbReference type="Gene3D" id="3.10.129.10">
    <property type="entry name" value="Hotdog Thioesterase"/>
    <property type="match status" value="1"/>
</dbReference>
<keyword evidence="2" id="KW-0456">Lyase</keyword>
<dbReference type="SUPFAM" id="SSF54637">
    <property type="entry name" value="Thioesterase/thiol ester dehydrase-isomerase"/>
    <property type="match status" value="1"/>
</dbReference>
<dbReference type="Proteomes" id="UP000588806">
    <property type="component" value="Unassembled WGS sequence"/>
</dbReference>
<dbReference type="PANTHER" id="PTHR43356:SF2">
    <property type="entry name" value="PHOSPHATE ACETYLTRANSFERASE"/>
    <property type="match status" value="1"/>
</dbReference>
<gene>
    <name evidence="6" type="ORF">HLB35_03285</name>
</gene>
<dbReference type="GO" id="GO:0016836">
    <property type="term" value="F:hydro-lyase activity"/>
    <property type="evidence" value="ECO:0007669"/>
    <property type="project" value="UniProtKB-ARBA"/>
</dbReference>
<reference evidence="6 7" key="1">
    <citation type="submission" date="2020-05" db="EMBL/GenBank/DDBJ databases">
        <authorList>
            <person name="Ruan W."/>
            <person name="Jeon C.O."/>
            <person name="Chun B.H."/>
        </authorList>
    </citation>
    <scope>NUCLEOTIDE SEQUENCE [LARGE SCALE GENOMIC DNA]</scope>
    <source>
        <strain evidence="6 7">TBZ9</strain>
    </source>
</reference>
<protein>
    <submittedName>
        <fullName evidence="6">Bifunctional enoyl-CoA hydratase/phosphate acetyltransferase</fullName>
    </submittedName>
</protein>
<evidence type="ECO:0000313" key="7">
    <source>
        <dbReference type="Proteomes" id="UP000588806"/>
    </source>
</evidence>
<dbReference type="InterPro" id="IPR050500">
    <property type="entry name" value="Phos_Acetyltrans/Butyryltrans"/>
</dbReference>
<dbReference type="NCBIfam" id="NF006045">
    <property type="entry name" value="PRK08190.1"/>
    <property type="match status" value="1"/>
</dbReference>
<dbReference type="Gene3D" id="3.40.718.10">
    <property type="entry name" value="Isopropylmalate Dehydrogenase"/>
    <property type="match status" value="1"/>
</dbReference>
<dbReference type="InterPro" id="IPR029069">
    <property type="entry name" value="HotDog_dom_sf"/>
</dbReference>
<dbReference type="EMBL" id="JABFHI010000001">
    <property type="protein sequence ID" value="NOG31029.1"/>
    <property type="molecule type" value="Genomic_DNA"/>
</dbReference>
<dbReference type="NCBIfam" id="NF008852">
    <property type="entry name" value="PRK11890.1"/>
    <property type="match status" value="1"/>
</dbReference>